<evidence type="ECO:0000259" key="9">
    <source>
        <dbReference type="SMART" id="SM00533"/>
    </source>
</evidence>
<dbReference type="InterPro" id="IPR027417">
    <property type="entry name" value="P-loop_NTPase"/>
</dbReference>
<keyword evidence="6" id="KW-0234">DNA repair</keyword>
<dbReference type="InterPro" id="IPR012337">
    <property type="entry name" value="RNaseH-like_sf"/>
</dbReference>
<dbReference type="InterPro" id="IPR045076">
    <property type="entry name" value="MutS"/>
</dbReference>
<dbReference type="STRING" id="88036.D8SDK2"/>
<dbReference type="InParanoid" id="D8SDK2"/>
<dbReference type="SMART" id="SM00534">
    <property type="entry name" value="MUTSac"/>
    <property type="match status" value="1"/>
</dbReference>
<dbReference type="SUPFAM" id="SSF48334">
    <property type="entry name" value="DNA repair protein MutS, domain III"/>
    <property type="match status" value="1"/>
</dbReference>
<proteinExistence type="inferred from homology"/>
<keyword evidence="4" id="KW-0067">ATP-binding</keyword>
<evidence type="ECO:0000313" key="11">
    <source>
        <dbReference type="EMBL" id="EFJ17637.1"/>
    </source>
</evidence>
<evidence type="ECO:0000256" key="4">
    <source>
        <dbReference type="ARBA" id="ARBA00022840"/>
    </source>
</evidence>
<dbReference type="InterPro" id="IPR036397">
    <property type="entry name" value="RNaseH_sf"/>
</dbReference>
<evidence type="ECO:0000259" key="8">
    <source>
        <dbReference type="SMART" id="SM00479"/>
    </source>
</evidence>
<dbReference type="InterPro" id="IPR054506">
    <property type="entry name" value="DnaA_N-like_STI"/>
</dbReference>
<evidence type="ECO:0000256" key="7">
    <source>
        <dbReference type="SAM" id="MobiDB-lite"/>
    </source>
</evidence>
<reference evidence="11 12" key="1">
    <citation type="journal article" date="2011" name="Science">
        <title>The Selaginella genome identifies genetic changes associated with the evolution of vascular plants.</title>
        <authorList>
            <person name="Banks J.A."/>
            <person name="Nishiyama T."/>
            <person name="Hasebe M."/>
            <person name="Bowman J.L."/>
            <person name="Gribskov M."/>
            <person name="dePamphilis C."/>
            <person name="Albert V.A."/>
            <person name="Aono N."/>
            <person name="Aoyama T."/>
            <person name="Ambrose B.A."/>
            <person name="Ashton N.W."/>
            <person name="Axtell M.J."/>
            <person name="Barker E."/>
            <person name="Barker M.S."/>
            <person name="Bennetzen J.L."/>
            <person name="Bonawitz N.D."/>
            <person name="Chapple C."/>
            <person name="Cheng C."/>
            <person name="Correa L.G."/>
            <person name="Dacre M."/>
            <person name="DeBarry J."/>
            <person name="Dreyer I."/>
            <person name="Elias M."/>
            <person name="Engstrom E.M."/>
            <person name="Estelle M."/>
            <person name="Feng L."/>
            <person name="Finet C."/>
            <person name="Floyd S.K."/>
            <person name="Frommer W.B."/>
            <person name="Fujita T."/>
            <person name="Gramzow L."/>
            <person name="Gutensohn M."/>
            <person name="Harholt J."/>
            <person name="Hattori M."/>
            <person name="Heyl A."/>
            <person name="Hirai T."/>
            <person name="Hiwatashi Y."/>
            <person name="Ishikawa M."/>
            <person name="Iwata M."/>
            <person name="Karol K.G."/>
            <person name="Koehler B."/>
            <person name="Kolukisaoglu U."/>
            <person name="Kubo M."/>
            <person name="Kurata T."/>
            <person name="Lalonde S."/>
            <person name="Li K."/>
            <person name="Li Y."/>
            <person name="Litt A."/>
            <person name="Lyons E."/>
            <person name="Manning G."/>
            <person name="Maruyama T."/>
            <person name="Michael T.P."/>
            <person name="Mikami K."/>
            <person name="Miyazaki S."/>
            <person name="Morinaga S."/>
            <person name="Murata T."/>
            <person name="Mueller-Roeber B."/>
            <person name="Nelson D.R."/>
            <person name="Obara M."/>
            <person name="Oguri Y."/>
            <person name="Olmstead R.G."/>
            <person name="Onodera N."/>
            <person name="Petersen B.L."/>
            <person name="Pils B."/>
            <person name="Prigge M."/>
            <person name="Rensing S.A."/>
            <person name="Riano-Pachon D.M."/>
            <person name="Roberts A.W."/>
            <person name="Sato Y."/>
            <person name="Scheller H.V."/>
            <person name="Schulz B."/>
            <person name="Schulz C."/>
            <person name="Shakirov E.V."/>
            <person name="Shibagaki N."/>
            <person name="Shinohara N."/>
            <person name="Shippen D.E."/>
            <person name="Soerensen I."/>
            <person name="Sotooka R."/>
            <person name="Sugimoto N."/>
            <person name="Sugita M."/>
            <person name="Sumikawa N."/>
            <person name="Tanurdzic M."/>
            <person name="Theissen G."/>
            <person name="Ulvskov P."/>
            <person name="Wakazuki S."/>
            <person name="Weng J.K."/>
            <person name="Willats W.W."/>
            <person name="Wipf D."/>
            <person name="Wolf P.G."/>
            <person name="Yang L."/>
            <person name="Zimmer A.D."/>
            <person name="Zhu Q."/>
            <person name="Mitros T."/>
            <person name="Hellsten U."/>
            <person name="Loque D."/>
            <person name="Otillar R."/>
            <person name="Salamov A."/>
            <person name="Schmutz J."/>
            <person name="Shapiro H."/>
            <person name="Lindquist E."/>
            <person name="Lucas S."/>
            <person name="Rokhsar D."/>
            <person name="Grigoriev I.V."/>
        </authorList>
    </citation>
    <scope>NUCLEOTIDE SEQUENCE [LARGE SCALE GENOMIC DNA]</scope>
</reference>
<evidence type="ECO:0000256" key="2">
    <source>
        <dbReference type="ARBA" id="ARBA00022741"/>
    </source>
</evidence>
<dbReference type="InterPro" id="IPR016151">
    <property type="entry name" value="DNA_mismatch_repair_MutS_N"/>
</dbReference>
<keyword evidence="12" id="KW-1185">Reference proteome</keyword>
<feature type="region of interest" description="Disordered" evidence="7">
    <location>
        <begin position="87"/>
        <end position="106"/>
    </location>
</feature>
<dbReference type="AlphaFoldDB" id="D8SDK2"/>
<evidence type="ECO:0008006" key="13">
    <source>
        <dbReference type="Google" id="ProtNLM"/>
    </source>
</evidence>
<dbReference type="Gene3D" id="3.40.50.300">
    <property type="entry name" value="P-loop containing nucleotide triphosphate hydrolases"/>
    <property type="match status" value="1"/>
</dbReference>
<keyword evidence="3" id="KW-0227">DNA damage</keyword>
<dbReference type="InterPro" id="IPR036678">
    <property type="entry name" value="MutS_con_dom_sf"/>
</dbReference>
<sequence length="1254" mass="139229">MSPGIVRKIVENMESGIACYGLLKHEFAGARLFVGRIVPSSCSCCSSRCFIVKPHPRYLSRTSLRDIKLQFLRSRFSTWASSSPDQALREEEEIGSSEIETSTSKVSKDLGESVRFQTDNGMELKVSSSVLERTGLEQSGASSQESEVLLRSKEEILASSTSDSSITSEIPAPKMTIIVFDLETTGFRAAGDRIIEFAARDLAGGDRSTISALVNPGRTVPYLITAVTGITNQMVNKPHVPSWKEVGPSIIQFVESRRKGDEPVILVAHNGKRFDVPFLLKEFQSCGIQVPEWWLFLDSMPLARETKKKFGYNWRSLKLSVLHEAYGLHSTERAHRAMADVNMLASVLEAIVSELQLPASEFLEKAFTADEVYASSKLFRDMDRGELVTDSSATQELTKEDRLNVPWEDLELEITVDEVEEEMVLEEDVEGVRVEMEQQSSRTFLDTGSVDSTVLSPALANYVEAKRKRPSFIHLLKAGDFYEALFEDAISLSRTCKIRQSTVEDGEIEVPVTRFPACKFYVYTKILFDRGISVVKVGDEVQESICVLTPGMLLDEGIIDETHNNYLVAVNVSADSSWGLAFCDLATGDFCATQSEGLAALMDELGRLKPREAIFNSQAIRPYLEEVCVVARDSSEFSPISNDTLLLPYIGEKTVDAIQQWSLTDSAARALLRYVQQIQAFALDELSLRQLLLYKTEDYLRLDEGVRSYLELVEGKRTETASLLWAMDETKTSMGTRLLRQWMLHPLRSLESILLRQNAVEVLLKNSPVREALRSCLSTMVDVANLSGSIARQSTLSWDELIALADSLLMLPRISQILEEFPGNDYFSAVIRHQAFAEKLAEEIQVARSSATDADIGFEASDTISERSDLVESLRKKVTDSLLTLQETSSALAALDVLCNFAEIAAARDFSKPELVPDGRQITIVDGRHPLVEIRKDFQPTSCSLGYQPRRGRSKKVEDRPDLLIVTGPRGSGKTCYLQQVALIQVLAQIGSFVPAKEARLSIADGIYSVDWPDGRKVLDKVTSSSLVLLDDFRLRTGFQETEAALLRAVMEYLANHVNARALLAMEDYYENFHTELANATACHFSSSHALFPGLAPPPDGFQSGDYPEWIRRRAGKLLEKNARSSSCGEEAGNEDADQGTNLWHKIMSFTKVKTKNSRDSKTKEPAQAPGEDLEQLWQQVSTVLQSSPATLALATQKGSLVSISQTSQPAIVTIGSSPLFVRKFQQHEHAAALEAAFESLLNRPVKLQILVDD</sequence>
<dbReference type="InterPro" id="IPR007695">
    <property type="entry name" value="DNA_mismatch_repair_MutS-lik_N"/>
</dbReference>
<comment type="similarity">
    <text evidence="1">Belongs to the DNA mismatch repair MutS family.</text>
</comment>
<dbReference type="Pfam" id="PF05188">
    <property type="entry name" value="MutS_II"/>
    <property type="match status" value="1"/>
</dbReference>
<evidence type="ECO:0000313" key="12">
    <source>
        <dbReference type="Proteomes" id="UP000001514"/>
    </source>
</evidence>
<dbReference type="EMBL" id="GL377613">
    <property type="protein sequence ID" value="EFJ17637.1"/>
    <property type="molecule type" value="Genomic_DNA"/>
</dbReference>
<keyword evidence="2" id="KW-0547">Nucleotide-binding</keyword>
<name>D8SDK2_SELML</name>
<feature type="domain" description="DNA mismatch repair protein MutS core" evidence="9">
    <location>
        <begin position="718"/>
        <end position="935"/>
    </location>
</feature>
<dbReference type="GO" id="GO:0005524">
    <property type="term" value="F:ATP binding"/>
    <property type="evidence" value="ECO:0007669"/>
    <property type="project" value="UniProtKB-KW"/>
</dbReference>
<dbReference type="Pfam" id="PF00929">
    <property type="entry name" value="RNase_T"/>
    <property type="match status" value="1"/>
</dbReference>
<dbReference type="Pfam" id="PF23007">
    <property type="entry name" value="DnaA_N-like_STI"/>
    <property type="match status" value="1"/>
</dbReference>
<dbReference type="InterPro" id="IPR007696">
    <property type="entry name" value="DNA_mismatch_repair_MutS_core"/>
</dbReference>
<dbReference type="SMART" id="SM00479">
    <property type="entry name" value="EXOIII"/>
    <property type="match status" value="1"/>
</dbReference>
<keyword evidence="5" id="KW-0238">DNA-binding</keyword>
<dbReference type="GO" id="GO:0043504">
    <property type="term" value="P:mitochondrial DNA repair"/>
    <property type="evidence" value="ECO:0000318"/>
    <property type="project" value="GO_Central"/>
</dbReference>
<feature type="domain" description="DNA mismatch repair proteins mutS family" evidence="10">
    <location>
        <begin position="961"/>
        <end position="1120"/>
    </location>
</feature>
<dbReference type="InterPro" id="IPR007860">
    <property type="entry name" value="DNA_mmatch_repair_MutS_con_dom"/>
</dbReference>
<dbReference type="Gene3D" id="1.10.1420.10">
    <property type="match status" value="1"/>
</dbReference>
<dbReference type="SUPFAM" id="SSF53098">
    <property type="entry name" value="Ribonuclease H-like"/>
    <property type="match status" value="1"/>
</dbReference>
<gene>
    <name evidence="11" type="ORF">SELMODRAFT_420926</name>
</gene>
<dbReference type="GO" id="GO:0140664">
    <property type="term" value="F:ATP-dependent DNA damage sensor activity"/>
    <property type="evidence" value="ECO:0007669"/>
    <property type="project" value="InterPro"/>
</dbReference>
<dbReference type="Gene3D" id="3.40.1170.10">
    <property type="entry name" value="DNA repair protein MutS, domain I"/>
    <property type="match status" value="1"/>
</dbReference>
<dbReference type="SUPFAM" id="SSF53150">
    <property type="entry name" value="DNA repair protein MutS, domain II"/>
    <property type="match status" value="1"/>
</dbReference>
<dbReference type="Gene3D" id="3.30.420.110">
    <property type="entry name" value="MutS, connector domain"/>
    <property type="match status" value="1"/>
</dbReference>
<feature type="domain" description="Exonuclease" evidence="8">
    <location>
        <begin position="176"/>
        <end position="357"/>
    </location>
</feature>
<dbReference type="InterPro" id="IPR013520">
    <property type="entry name" value="Ribonucl_H"/>
</dbReference>
<dbReference type="GO" id="GO:0006298">
    <property type="term" value="P:mismatch repair"/>
    <property type="evidence" value="ECO:0007669"/>
    <property type="project" value="InterPro"/>
</dbReference>
<dbReference type="Gramene" id="EFJ17637">
    <property type="protein sequence ID" value="EFJ17637"/>
    <property type="gene ID" value="SELMODRAFT_420926"/>
</dbReference>
<accession>D8SDK2</accession>
<dbReference type="eggNOG" id="KOG0218">
    <property type="taxonomic scope" value="Eukaryota"/>
</dbReference>
<protein>
    <recommendedName>
        <fullName evidence="13">DNA mismatch repair proteins mutS family domain-containing protein</fullName>
    </recommendedName>
</protein>
<dbReference type="Proteomes" id="UP000001514">
    <property type="component" value="Unassembled WGS sequence"/>
</dbReference>
<dbReference type="InterPro" id="IPR036187">
    <property type="entry name" value="DNA_mismatch_repair_MutS_sf"/>
</dbReference>
<dbReference type="Pfam" id="PF01624">
    <property type="entry name" value="MutS_I"/>
    <property type="match status" value="1"/>
</dbReference>
<dbReference type="HOGENOM" id="CLU_265518_0_0_1"/>
<evidence type="ECO:0000256" key="1">
    <source>
        <dbReference type="ARBA" id="ARBA00006271"/>
    </source>
</evidence>
<dbReference type="GO" id="GO:0005634">
    <property type="term" value="C:nucleus"/>
    <property type="evidence" value="ECO:0000318"/>
    <property type="project" value="GO_Central"/>
</dbReference>
<dbReference type="CDD" id="cd06127">
    <property type="entry name" value="DEDDh"/>
    <property type="match status" value="1"/>
</dbReference>
<dbReference type="PANTHER" id="PTHR11361:SF34">
    <property type="entry name" value="DNA MISMATCH REPAIR PROTEIN MSH1, MITOCHONDRIAL"/>
    <property type="match status" value="1"/>
</dbReference>
<dbReference type="GO" id="GO:0003690">
    <property type="term" value="F:double-stranded DNA binding"/>
    <property type="evidence" value="ECO:0000318"/>
    <property type="project" value="GO_Central"/>
</dbReference>
<dbReference type="OrthoDB" id="10250935at2759"/>
<evidence type="ECO:0000256" key="3">
    <source>
        <dbReference type="ARBA" id="ARBA00022763"/>
    </source>
</evidence>
<dbReference type="eggNOG" id="KOG4793">
    <property type="taxonomic scope" value="Eukaryota"/>
</dbReference>
<dbReference type="Pfam" id="PF00488">
    <property type="entry name" value="MutS_V"/>
    <property type="match status" value="1"/>
</dbReference>
<evidence type="ECO:0000256" key="6">
    <source>
        <dbReference type="ARBA" id="ARBA00023204"/>
    </source>
</evidence>
<dbReference type="Gene3D" id="3.30.420.10">
    <property type="entry name" value="Ribonuclease H-like superfamily/Ribonuclease H"/>
    <property type="match status" value="1"/>
</dbReference>
<dbReference type="Pfam" id="PF05192">
    <property type="entry name" value="MutS_III"/>
    <property type="match status" value="1"/>
</dbReference>
<dbReference type="SMART" id="SM00533">
    <property type="entry name" value="MUTSd"/>
    <property type="match status" value="1"/>
</dbReference>
<dbReference type="SUPFAM" id="SSF52540">
    <property type="entry name" value="P-loop containing nucleoside triphosphate hydrolases"/>
    <property type="match status" value="1"/>
</dbReference>
<dbReference type="GO" id="GO:0005739">
    <property type="term" value="C:mitochondrion"/>
    <property type="evidence" value="ECO:0000318"/>
    <property type="project" value="GO_Central"/>
</dbReference>
<organism evidence="12">
    <name type="scientific">Selaginella moellendorffii</name>
    <name type="common">Spikemoss</name>
    <dbReference type="NCBI Taxonomy" id="88036"/>
    <lineage>
        <taxon>Eukaryota</taxon>
        <taxon>Viridiplantae</taxon>
        <taxon>Streptophyta</taxon>
        <taxon>Embryophyta</taxon>
        <taxon>Tracheophyta</taxon>
        <taxon>Lycopodiopsida</taxon>
        <taxon>Selaginellales</taxon>
        <taxon>Selaginellaceae</taxon>
        <taxon>Selaginella</taxon>
    </lineage>
</organism>
<dbReference type="PANTHER" id="PTHR11361">
    <property type="entry name" value="DNA MISMATCH REPAIR PROTEIN MUTS FAMILY MEMBER"/>
    <property type="match status" value="1"/>
</dbReference>
<evidence type="ECO:0000259" key="10">
    <source>
        <dbReference type="SMART" id="SM00534"/>
    </source>
</evidence>
<dbReference type="SUPFAM" id="SSF55271">
    <property type="entry name" value="DNA repair protein MutS, domain I"/>
    <property type="match status" value="1"/>
</dbReference>
<dbReference type="InterPro" id="IPR000432">
    <property type="entry name" value="DNA_mismatch_repair_MutS_C"/>
</dbReference>
<dbReference type="KEGG" id="smo:SELMODRAFT_420926"/>
<evidence type="ECO:0000256" key="5">
    <source>
        <dbReference type="ARBA" id="ARBA00023125"/>
    </source>
</evidence>
<dbReference type="GO" id="GO:0030983">
    <property type="term" value="F:mismatched DNA binding"/>
    <property type="evidence" value="ECO:0007669"/>
    <property type="project" value="InterPro"/>
</dbReference>